<feature type="transmembrane region" description="Helical" evidence="1">
    <location>
        <begin position="145"/>
        <end position="167"/>
    </location>
</feature>
<evidence type="ECO:0000313" key="3">
    <source>
        <dbReference type="Proteomes" id="UP000825935"/>
    </source>
</evidence>
<keyword evidence="1" id="KW-0472">Membrane</keyword>
<evidence type="ECO:0000313" key="2">
    <source>
        <dbReference type="EMBL" id="KAH7430715.1"/>
    </source>
</evidence>
<gene>
    <name evidence="2" type="ORF">KP509_08G011100</name>
</gene>
<sequence length="372" mass="41814">MSTRICSLLCTFSAQIYCRSSVHLRRPYRSLSFSPLHVPILPYRRLCIQHFHYCPSLQARGCRRRFYYSLSILTIRLRFFRVCASSSENYLHIPFGLGAMENWHLFTAAFVLSLVDLSVLGAFLWYQFSSIYFAWHLCPMIVNRICELIAFMFTGGMLPSLFAIVQVPLSLFSTTIYANRHQHLQNHLLLAVYCTLLVYECLVALLLVKMGCYLKRLESIDPQESRSLPGQQSPQPYIALHMFALFAQPLSAGCPYIGDFESELNSEVDGYVTVQQPDGMKVVLGKVLQSNLESCQELDIEATKGEENGNKADHVKITIPQLPLPSSHVSDSIGEVAANSDILAAQSSALHSQMATQNEADVIPSLRSFQAV</sequence>
<accession>A0A8T2UAU8</accession>
<dbReference type="AlphaFoldDB" id="A0A8T2UAU8"/>
<protein>
    <submittedName>
        <fullName evidence="2">Uncharacterized protein</fullName>
    </submittedName>
</protein>
<keyword evidence="1" id="KW-0812">Transmembrane</keyword>
<dbReference type="OrthoDB" id="1931170at2759"/>
<feature type="transmembrane region" description="Helical" evidence="1">
    <location>
        <begin position="187"/>
        <end position="208"/>
    </location>
</feature>
<dbReference type="EMBL" id="CM035413">
    <property type="protein sequence ID" value="KAH7430715.1"/>
    <property type="molecule type" value="Genomic_DNA"/>
</dbReference>
<keyword evidence="3" id="KW-1185">Reference proteome</keyword>
<feature type="transmembrane region" description="Helical" evidence="1">
    <location>
        <begin position="103"/>
        <end position="125"/>
    </location>
</feature>
<keyword evidence="1" id="KW-1133">Transmembrane helix</keyword>
<organism evidence="2 3">
    <name type="scientific">Ceratopteris richardii</name>
    <name type="common">Triangle waterfern</name>
    <dbReference type="NCBI Taxonomy" id="49495"/>
    <lineage>
        <taxon>Eukaryota</taxon>
        <taxon>Viridiplantae</taxon>
        <taxon>Streptophyta</taxon>
        <taxon>Embryophyta</taxon>
        <taxon>Tracheophyta</taxon>
        <taxon>Polypodiopsida</taxon>
        <taxon>Polypodiidae</taxon>
        <taxon>Polypodiales</taxon>
        <taxon>Pteridineae</taxon>
        <taxon>Pteridaceae</taxon>
        <taxon>Parkerioideae</taxon>
        <taxon>Ceratopteris</taxon>
    </lineage>
</organism>
<comment type="caution">
    <text evidence="2">The sequence shown here is derived from an EMBL/GenBank/DDBJ whole genome shotgun (WGS) entry which is preliminary data.</text>
</comment>
<evidence type="ECO:0000256" key="1">
    <source>
        <dbReference type="SAM" id="Phobius"/>
    </source>
</evidence>
<proteinExistence type="predicted"/>
<name>A0A8T2UAU8_CERRI</name>
<dbReference type="Proteomes" id="UP000825935">
    <property type="component" value="Chromosome 8"/>
</dbReference>
<reference evidence="2" key="1">
    <citation type="submission" date="2021-08" db="EMBL/GenBank/DDBJ databases">
        <title>WGS assembly of Ceratopteris richardii.</title>
        <authorList>
            <person name="Marchant D.B."/>
            <person name="Chen G."/>
            <person name="Jenkins J."/>
            <person name="Shu S."/>
            <person name="Leebens-Mack J."/>
            <person name="Grimwood J."/>
            <person name="Schmutz J."/>
            <person name="Soltis P."/>
            <person name="Soltis D."/>
            <person name="Chen Z.-H."/>
        </authorList>
    </citation>
    <scope>NUCLEOTIDE SEQUENCE</scope>
    <source>
        <strain evidence="2">Whitten #5841</strain>
        <tissue evidence="2">Leaf</tissue>
    </source>
</reference>